<dbReference type="Proteomes" id="UP000193642">
    <property type="component" value="Unassembled WGS sequence"/>
</dbReference>
<accession>A0A1Y2ADX2</accession>
<sequence>MGSSVEQPPNNTRSTATFKSGKQWLQCSKCWNYQICPECKENYGDVFDGHVQGC</sequence>
<organism evidence="1 2">
    <name type="scientific">Rhizoclosmatium globosum</name>
    <dbReference type="NCBI Taxonomy" id="329046"/>
    <lineage>
        <taxon>Eukaryota</taxon>
        <taxon>Fungi</taxon>
        <taxon>Fungi incertae sedis</taxon>
        <taxon>Chytridiomycota</taxon>
        <taxon>Chytridiomycota incertae sedis</taxon>
        <taxon>Chytridiomycetes</taxon>
        <taxon>Chytridiales</taxon>
        <taxon>Chytriomycetaceae</taxon>
        <taxon>Rhizoclosmatium</taxon>
    </lineage>
</organism>
<gene>
    <name evidence="1" type="ORF">BCR33DRAFT_729926</name>
</gene>
<feature type="non-terminal residue" evidence="1">
    <location>
        <position position="54"/>
    </location>
</feature>
<evidence type="ECO:0000313" key="1">
    <source>
        <dbReference type="EMBL" id="ORY20759.1"/>
    </source>
</evidence>
<dbReference type="AlphaFoldDB" id="A0A1Y2ADX2"/>
<proteinExistence type="predicted"/>
<name>A0A1Y2ADX2_9FUNG</name>
<dbReference type="EMBL" id="MCGO01000226">
    <property type="protein sequence ID" value="ORY20759.1"/>
    <property type="molecule type" value="Genomic_DNA"/>
</dbReference>
<reference evidence="1 2" key="1">
    <citation type="submission" date="2016-07" db="EMBL/GenBank/DDBJ databases">
        <title>Pervasive Adenine N6-methylation of Active Genes in Fungi.</title>
        <authorList>
            <consortium name="DOE Joint Genome Institute"/>
            <person name="Mondo S.J."/>
            <person name="Dannebaum R.O."/>
            <person name="Kuo R.C."/>
            <person name="Labutti K."/>
            <person name="Haridas S."/>
            <person name="Kuo A."/>
            <person name="Salamov A."/>
            <person name="Ahrendt S.R."/>
            <person name="Lipzen A."/>
            <person name="Sullivan W."/>
            <person name="Andreopoulos W.B."/>
            <person name="Clum A."/>
            <person name="Lindquist E."/>
            <person name="Daum C."/>
            <person name="Ramamoorthy G.K."/>
            <person name="Gryganskyi A."/>
            <person name="Culley D."/>
            <person name="Magnuson J.K."/>
            <person name="James T.Y."/>
            <person name="O'Malley M.A."/>
            <person name="Stajich J.E."/>
            <person name="Spatafora J.W."/>
            <person name="Visel A."/>
            <person name="Grigoriev I.V."/>
        </authorList>
    </citation>
    <scope>NUCLEOTIDE SEQUENCE [LARGE SCALE GENOMIC DNA]</scope>
    <source>
        <strain evidence="1 2">JEL800</strain>
    </source>
</reference>
<feature type="non-terminal residue" evidence="1">
    <location>
        <position position="1"/>
    </location>
</feature>
<keyword evidence="2" id="KW-1185">Reference proteome</keyword>
<comment type="caution">
    <text evidence="1">The sequence shown here is derived from an EMBL/GenBank/DDBJ whole genome shotgun (WGS) entry which is preliminary data.</text>
</comment>
<evidence type="ECO:0000313" key="2">
    <source>
        <dbReference type="Proteomes" id="UP000193642"/>
    </source>
</evidence>
<protein>
    <submittedName>
        <fullName evidence="1">Uncharacterized protein</fullName>
    </submittedName>
</protein>